<proteinExistence type="predicted"/>
<accession>A0A0G0Y1N3</accession>
<name>A0A0G0Y1N3_9BACT</name>
<protein>
    <submittedName>
        <fullName evidence="1">Glycosyl transferase, group 2 family protein</fullName>
    </submittedName>
</protein>
<evidence type="ECO:0000313" key="1">
    <source>
        <dbReference type="EMBL" id="KKR94137.1"/>
    </source>
</evidence>
<dbReference type="InterPro" id="IPR029044">
    <property type="entry name" value="Nucleotide-diphossugar_trans"/>
</dbReference>
<dbReference type="InterPro" id="IPR050256">
    <property type="entry name" value="Glycosyltransferase_2"/>
</dbReference>
<reference evidence="1 2" key="1">
    <citation type="journal article" date="2015" name="Nature">
        <title>rRNA introns, odd ribosomes, and small enigmatic genomes across a large radiation of phyla.</title>
        <authorList>
            <person name="Brown C.T."/>
            <person name="Hug L.A."/>
            <person name="Thomas B.C."/>
            <person name="Sharon I."/>
            <person name="Castelle C.J."/>
            <person name="Singh A."/>
            <person name="Wilkins M.J."/>
            <person name="Williams K.H."/>
            <person name="Banfield J.F."/>
        </authorList>
    </citation>
    <scope>NUCLEOTIDE SEQUENCE [LARGE SCALE GENOMIC DNA]</scope>
</reference>
<dbReference type="CDD" id="cd04179">
    <property type="entry name" value="DPM_DPG-synthase_like"/>
    <property type="match status" value="1"/>
</dbReference>
<dbReference type="Gene3D" id="3.90.550.10">
    <property type="entry name" value="Spore Coat Polysaccharide Biosynthesis Protein SpsA, Chain A"/>
    <property type="match status" value="1"/>
</dbReference>
<evidence type="ECO:0000313" key="2">
    <source>
        <dbReference type="Proteomes" id="UP000034961"/>
    </source>
</evidence>
<sequence>MLHPDGQYDAKDLPLFVDALKKSKSDLILGSRFLEGRHKTPFYKSISIRFITALFNMVLGTHLTEANTGYRGFTRKFLETVPFHKNGNGYIFDPQMIIQAVYFGFRISEVPVSKDYNKEASSPNLQQSILHGFENLQLLVEYLLHIFHVKKADFLVK</sequence>
<dbReference type="AlphaFoldDB" id="A0A0G0Y1N3"/>
<dbReference type="Proteomes" id="UP000034961">
    <property type="component" value="Unassembled WGS sequence"/>
</dbReference>
<dbReference type="SUPFAM" id="SSF53448">
    <property type="entry name" value="Nucleotide-diphospho-sugar transferases"/>
    <property type="match status" value="1"/>
</dbReference>
<dbReference type="PANTHER" id="PTHR48090:SF7">
    <property type="entry name" value="RFBJ PROTEIN"/>
    <property type="match status" value="1"/>
</dbReference>
<dbReference type="GO" id="GO:0016740">
    <property type="term" value="F:transferase activity"/>
    <property type="evidence" value="ECO:0007669"/>
    <property type="project" value="UniProtKB-KW"/>
</dbReference>
<dbReference type="EMBL" id="LCAN01000012">
    <property type="protein sequence ID" value="KKR94137.1"/>
    <property type="molecule type" value="Genomic_DNA"/>
</dbReference>
<comment type="caution">
    <text evidence="1">The sequence shown here is derived from an EMBL/GenBank/DDBJ whole genome shotgun (WGS) entry which is preliminary data.</text>
</comment>
<organism evidence="1 2">
    <name type="scientific">Candidatus Roizmanbacteria bacterium GW2011_GWA1_41_13</name>
    <dbReference type="NCBI Taxonomy" id="1618474"/>
    <lineage>
        <taxon>Bacteria</taxon>
        <taxon>Candidatus Roizmaniibacteriota</taxon>
    </lineage>
</organism>
<dbReference type="PANTHER" id="PTHR48090">
    <property type="entry name" value="UNDECAPRENYL-PHOSPHATE 4-DEOXY-4-FORMAMIDO-L-ARABINOSE TRANSFERASE-RELATED"/>
    <property type="match status" value="1"/>
</dbReference>
<gene>
    <name evidence="1" type="ORF">UU41_C0012G0019</name>
</gene>
<keyword evidence="1" id="KW-0808">Transferase</keyword>